<dbReference type="GO" id="GO:0004355">
    <property type="term" value="F:glutamate synthase (NADPH) activity"/>
    <property type="evidence" value="ECO:0007669"/>
    <property type="project" value="UniProtKB-EC"/>
</dbReference>
<keyword evidence="1" id="KW-0028">Amino-acid biosynthesis</keyword>
<proteinExistence type="predicted"/>
<gene>
    <name evidence="8" type="ORF">AVDCRST_MAG69-699</name>
</gene>
<dbReference type="EC" id="1.4.1.13" evidence="8"/>
<organism evidence="8">
    <name type="scientific">uncultured Solirubrobacteraceae bacterium</name>
    <dbReference type="NCBI Taxonomy" id="1162706"/>
    <lineage>
        <taxon>Bacteria</taxon>
        <taxon>Bacillati</taxon>
        <taxon>Actinomycetota</taxon>
        <taxon>Thermoleophilia</taxon>
        <taxon>Solirubrobacterales</taxon>
        <taxon>Solirubrobacteraceae</taxon>
        <taxon>environmental samples</taxon>
    </lineage>
</organism>
<evidence type="ECO:0000256" key="4">
    <source>
        <dbReference type="ARBA" id="ARBA00029440"/>
    </source>
</evidence>
<dbReference type="Pfam" id="PF14691">
    <property type="entry name" value="Fer4_20"/>
    <property type="match status" value="1"/>
</dbReference>
<dbReference type="InterPro" id="IPR051394">
    <property type="entry name" value="Glutamate_Synthase"/>
</dbReference>
<dbReference type="InterPro" id="IPR036188">
    <property type="entry name" value="FAD/NAD-bd_sf"/>
</dbReference>
<keyword evidence="2 8" id="KW-0560">Oxidoreductase</keyword>
<evidence type="ECO:0000313" key="8">
    <source>
        <dbReference type="EMBL" id="CAA9479527.1"/>
    </source>
</evidence>
<accession>A0A6J4RR36</accession>
<sequence length="518" mass="56252">MGELGAFLKIERRDGPSRDPAERTRDFHEFVEVLPDPELAQQGARCMECGVPFCHNGCPLGNLIPDWNDLVYRGRWREAIDQLHFTNNFPEFTGTLCPAPCEAACVLEIREGDAVTIKQIEHAIAERAWDEGWVQPEPPEARTGHRVAVIGAGPAGLAAAQQLNRGGHLVTVLERDEAGGGLIRFGVPDFKIEKTVVERRLEQLVEEGIEFRYGVDVGRDVTVEELREEFDAVVIATGSRVPRELEVPGRELRGVHPAMDYLYQRARWLAREIGPHVPGAPPAPDDDEVITATGKHVIVIGGGDTGADCVAHAHREGAASVTQIELVGEPPATRPDDRTPWPRWPVKLRTSYALEEGGERDFAISTTGLSGVDGHVTQIHWVQNSGEPPFASIPGTEEARPADLVLLAMGFLHPEQELLEALGVDRDARGNVKAGAYASSVDGVFAAGDARRGQSLIVWAINEGRQCARVVDRYLSHRTPRDPREELSVGSSQRAGSSEVGADPPLKATYAGGQGLSG</sequence>
<dbReference type="GO" id="GO:0006537">
    <property type="term" value="P:glutamate biosynthetic process"/>
    <property type="evidence" value="ECO:0007669"/>
    <property type="project" value="UniProtKB-KW"/>
</dbReference>
<dbReference type="SUPFAM" id="SSF46548">
    <property type="entry name" value="alpha-helical ferredoxin"/>
    <property type="match status" value="1"/>
</dbReference>
<dbReference type="GO" id="GO:0051536">
    <property type="term" value="F:iron-sulfur cluster binding"/>
    <property type="evidence" value="ECO:0007669"/>
    <property type="project" value="InterPro"/>
</dbReference>
<dbReference type="PANTHER" id="PTHR43100:SF1">
    <property type="entry name" value="GLUTAMATE SYNTHASE [NADPH] SMALL CHAIN"/>
    <property type="match status" value="1"/>
</dbReference>
<dbReference type="Gene3D" id="3.50.50.60">
    <property type="entry name" value="FAD/NAD(P)-binding domain"/>
    <property type="match status" value="2"/>
</dbReference>
<evidence type="ECO:0000259" key="6">
    <source>
        <dbReference type="Pfam" id="PF07992"/>
    </source>
</evidence>
<dbReference type="PRINTS" id="PR00419">
    <property type="entry name" value="ADXRDTASE"/>
</dbReference>
<dbReference type="InterPro" id="IPR023753">
    <property type="entry name" value="FAD/NAD-binding_dom"/>
</dbReference>
<dbReference type="EMBL" id="CADCVP010000091">
    <property type="protein sequence ID" value="CAA9479527.1"/>
    <property type="molecule type" value="Genomic_DNA"/>
</dbReference>
<dbReference type="SUPFAM" id="SSF51971">
    <property type="entry name" value="Nucleotide-binding domain"/>
    <property type="match status" value="2"/>
</dbReference>
<dbReference type="Pfam" id="PF07992">
    <property type="entry name" value="Pyr_redox_2"/>
    <property type="match status" value="2"/>
</dbReference>
<protein>
    <submittedName>
        <fullName evidence="8">Glutamate synthase [NADPH] small chain</fullName>
        <ecNumber evidence="8">1.4.1.13</ecNumber>
    </submittedName>
</protein>
<evidence type="ECO:0000256" key="5">
    <source>
        <dbReference type="SAM" id="MobiDB-lite"/>
    </source>
</evidence>
<evidence type="ECO:0000256" key="1">
    <source>
        <dbReference type="ARBA" id="ARBA00022605"/>
    </source>
</evidence>
<dbReference type="PANTHER" id="PTHR43100">
    <property type="entry name" value="GLUTAMATE SYNTHASE [NADPH] SMALL CHAIN"/>
    <property type="match status" value="1"/>
</dbReference>
<dbReference type="InterPro" id="IPR028261">
    <property type="entry name" value="DPD_II"/>
</dbReference>
<feature type="domain" description="FAD/NAD(P)-binding" evidence="6">
    <location>
        <begin position="393"/>
        <end position="464"/>
    </location>
</feature>
<dbReference type="InterPro" id="IPR006005">
    <property type="entry name" value="Glut_synth_ssu1"/>
</dbReference>
<evidence type="ECO:0000256" key="2">
    <source>
        <dbReference type="ARBA" id="ARBA00023002"/>
    </source>
</evidence>
<evidence type="ECO:0000259" key="7">
    <source>
        <dbReference type="Pfam" id="PF14691"/>
    </source>
</evidence>
<reference evidence="8" key="1">
    <citation type="submission" date="2020-02" db="EMBL/GenBank/DDBJ databases">
        <authorList>
            <person name="Meier V. D."/>
        </authorList>
    </citation>
    <scope>NUCLEOTIDE SEQUENCE</scope>
    <source>
        <strain evidence="8">AVDCRST_MAG69</strain>
    </source>
</reference>
<keyword evidence="3" id="KW-0314">Glutamate biosynthesis</keyword>
<feature type="domain" description="Dihydroprymidine dehydrogenase" evidence="7">
    <location>
        <begin position="24"/>
        <end position="132"/>
    </location>
</feature>
<comment type="pathway">
    <text evidence="4">Amino-acid biosynthesis.</text>
</comment>
<dbReference type="InterPro" id="IPR009051">
    <property type="entry name" value="Helical_ferredxn"/>
</dbReference>
<name>A0A6J4RR36_9ACTN</name>
<feature type="region of interest" description="Disordered" evidence="5">
    <location>
        <begin position="480"/>
        <end position="518"/>
    </location>
</feature>
<feature type="domain" description="FAD/NAD(P)-binding" evidence="6">
    <location>
        <begin position="146"/>
        <end position="327"/>
    </location>
</feature>
<dbReference type="Gene3D" id="1.10.1060.10">
    <property type="entry name" value="Alpha-helical ferredoxin"/>
    <property type="match status" value="1"/>
</dbReference>
<dbReference type="AlphaFoldDB" id="A0A6J4RR36"/>
<evidence type="ECO:0000256" key="3">
    <source>
        <dbReference type="ARBA" id="ARBA00023164"/>
    </source>
</evidence>
<dbReference type="GO" id="GO:0016639">
    <property type="term" value="F:oxidoreductase activity, acting on the CH-NH2 group of donors, NAD or NADP as acceptor"/>
    <property type="evidence" value="ECO:0007669"/>
    <property type="project" value="InterPro"/>
</dbReference>
<dbReference type="NCBIfam" id="TIGR01317">
    <property type="entry name" value="GOGAT_sm_gam"/>
    <property type="match status" value="1"/>
</dbReference>